<accession>A0ABV3QFQ6</accession>
<keyword evidence="1" id="KW-1133">Transmembrane helix</keyword>
<name>A0ABV3QFQ6_9GAMM</name>
<evidence type="ECO:0000313" key="2">
    <source>
        <dbReference type="EMBL" id="MEW9572652.1"/>
    </source>
</evidence>
<keyword evidence="3" id="KW-1185">Reference proteome</keyword>
<keyword evidence="1" id="KW-0812">Transmembrane</keyword>
<protein>
    <submittedName>
        <fullName evidence="2">Protein YgfX</fullName>
    </submittedName>
</protein>
<dbReference type="RefSeq" id="WP_367854718.1">
    <property type="nucleotide sequence ID" value="NZ_JBFOHK010000003.1"/>
</dbReference>
<feature type="transmembrane region" description="Helical" evidence="1">
    <location>
        <begin position="20"/>
        <end position="53"/>
    </location>
</feature>
<evidence type="ECO:0000313" key="3">
    <source>
        <dbReference type="Proteomes" id="UP001556220"/>
    </source>
</evidence>
<reference evidence="2 3" key="1">
    <citation type="submission" date="2024-06" db="EMBL/GenBank/DDBJ databases">
        <authorList>
            <person name="Woo H."/>
        </authorList>
    </citation>
    <scope>NUCLEOTIDE SEQUENCE [LARGE SCALE GENOMIC DNA]</scope>
    <source>
        <strain evidence="2 3">Si-c</strain>
    </source>
</reference>
<organism evidence="2 3">
    <name type="scientific">Rhodanobacter lycopersici</name>
    <dbReference type="NCBI Taxonomy" id="3162487"/>
    <lineage>
        <taxon>Bacteria</taxon>
        <taxon>Pseudomonadati</taxon>
        <taxon>Pseudomonadota</taxon>
        <taxon>Gammaproteobacteria</taxon>
        <taxon>Lysobacterales</taxon>
        <taxon>Rhodanobacteraceae</taxon>
        <taxon>Rhodanobacter</taxon>
    </lineage>
</organism>
<dbReference type="Pfam" id="PF07254">
    <property type="entry name" value="Cpta_toxin"/>
    <property type="match status" value="1"/>
</dbReference>
<dbReference type="InterPro" id="IPR009883">
    <property type="entry name" value="YgfX"/>
</dbReference>
<evidence type="ECO:0000256" key="1">
    <source>
        <dbReference type="SAM" id="Phobius"/>
    </source>
</evidence>
<proteinExistence type="predicted"/>
<sequence length="145" mass="15554">MTSAPAIGFEYRPSRWLPRLLWMAATLAILAIVLSGLPGGLKLLLAALVALLVFRAVRRWSASPVRAAGWSGEGGWSLRLADHGDAPATLASFRVLGACILLRLHAASLGEQVLLLAPDNSDADIRRRLRMRLATVQPGEAVARI</sequence>
<keyword evidence="1" id="KW-0472">Membrane</keyword>
<dbReference type="EMBL" id="JBFOHK010000003">
    <property type="protein sequence ID" value="MEW9572652.1"/>
    <property type="molecule type" value="Genomic_DNA"/>
</dbReference>
<gene>
    <name evidence="2" type="ORF">ABQJ54_12910</name>
</gene>
<dbReference type="Proteomes" id="UP001556220">
    <property type="component" value="Unassembled WGS sequence"/>
</dbReference>
<comment type="caution">
    <text evidence="2">The sequence shown here is derived from an EMBL/GenBank/DDBJ whole genome shotgun (WGS) entry which is preliminary data.</text>
</comment>